<dbReference type="GO" id="GO:0071555">
    <property type="term" value="P:cell wall organization"/>
    <property type="evidence" value="ECO:0007669"/>
    <property type="project" value="TreeGrafter"/>
</dbReference>
<dbReference type="Proteomes" id="UP000038010">
    <property type="component" value="Unassembled WGS sequence"/>
</dbReference>
<dbReference type="GeneID" id="28730900"/>
<name>A0A0N1NZC4_9EURO</name>
<dbReference type="InterPro" id="IPR050732">
    <property type="entry name" value="Beta-glucan_modifiers"/>
</dbReference>
<dbReference type="GO" id="GO:0042973">
    <property type="term" value="F:glucan endo-1,3-beta-D-glucosidase activity"/>
    <property type="evidence" value="ECO:0007669"/>
    <property type="project" value="TreeGrafter"/>
</dbReference>
<protein>
    <submittedName>
        <fullName evidence="5">Cell surface mannoprotein MP65</fullName>
    </submittedName>
</protein>
<evidence type="ECO:0000256" key="1">
    <source>
        <dbReference type="ARBA" id="ARBA00004196"/>
    </source>
</evidence>
<dbReference type="InterPro" id="IPR017853">
    <property type="entry name" value="GH"/>
</dbReference>
<feature type="signal peptide" evidence="4">
    <location>
        <begin position="1"/>
        <end position="18"/>
    </location>
</feature>
<feature type="chain" id="PRO_5005879463" evidence="4">
    <location>
        <begin position="19"/>
        <end position="303"/>
    </location>
</feature>
<dbReference type="STRING" id="1664694.A0A0N1NZC4"/>
<dbReference type="PANTHER" id="PTHR16631:SF14">
    <property type="entry name" value="FAMILY 17 GLUCOSIDASE SCW10-RELATED"/>
    <property type="match status" value="1"/>
</dbReference>
<evidence type="ECO:0000256" key="4">
    <source>
        <dbReference type="SAM" id="SignalP"/>
    </source>
</evidence>
<evidence type="ECO:0000313" key="5">
    <source>
        <dbReference type="EMBL" id="KPI37407.1"/>
    </source>
</evidence>
<dbReference type="RefSeq" id="XP_017997370.1">
    <property type="nucleotide sequence ID" value="XM_018139020.1"/>
</dbReference>
<evidence type="ECO:0000256" key="2">
    <source>
        <dbReference type="ARBA" id="ARBA00008773"/>
    </source>
</evidence>
<comment type="subcellular location">
    <subcellularLocation>
        <location evidence="1">Cell envelope</location>
    </subcellularLocation>
</comment>
<dbReference type="OrthoDB" id="941679at2759"/>
<evidence type="ECO:0000256" key="3">
    <source>
        <dbReference type="ARBA" id="ARBA00022801"/>
    </source>
</evidence>
<accession>A0A0N1NZC4</accession>
<dbReference type="SUPFAM" id="SSF51445">
    <property type="entry name" value="(Trans)glycosidases"/>
    <property type="match status" value="1"/>
</dbReference>
<keyword evidence="3" id="KW-0378">Hydrolase</keyword>
<reference evidence="5 6" key="1">
    <citation type="submission" date="2015-06" db="EMBL/GenBank/DDBJ databases">
        <title>Draft genome of the ant-associated black yeast Phialophora attae CBS 131958.</title>
        <authorList>
            <person name="Moreno L.F."/>
            <person name="Stielow B.J."/>
            <person name="de Hoog S."/>
            <person name="Vicente V.A."/>
            <person name="Weiss V.A."/>
            <person name="de Vries M."/>
            <person name="Cruz L.M."/>
            <person name="Souza E.M."/>
        </authorList>
    </citation>
    <scope>NUCLEOTIDE SEQUENCE [LARGE SCALE GENOMIC DNA]</scope>
    <source>
        <strain evidence="5 6">CBS 131958</strain>
    </source>
</reference>
<keyword evidence="6" id="KW-1185">Reference proteome</keyword>
<evidence type="ECO:0000313" key="6">
    <source>
        <dbReference type="Proteomes" id="UP000038010"/>
    </source>
</evidence>
<organism evidence="5 6">
    <name type="scientific">Cyphellophora attinorum</name>
    <dbReference type="NCBI Taxonomy" id="1664694"/>
    <lineage>
        <taxon>Eukaryota</taxon>
        <taxon>Fungi</taxon>
        <taxon>Dikarya</taxon>
        <taxon>Ascomycota</taxon>
        <taxon>Pezizomycotina</taxon>
        <taxon>Eurotiomycetes</taxon>
        <taxon>Chaetothyriomycetidae</taxon>
        <taxon>Chaetothyriales</taxon>
        <taxon>Cyphellophoraceae</taxon>
        <taxon>Cyphellophora</taxon>
    </lineage>
</organism>
<dbReference type="AlphaFoldDB" id="A0A0N1NZC4"/>
<dbReference type="PANTHER" id="PTHR16631">
    <property type="entry name" value="GLUCAN 1,3-BETA-GLUCOSIDASE"/>
    <property type="match status" value="1"/>
</dbReference>
<keyword evidence="4" id="KW-0732">Signal</keyword>
<dbReference type="EMBL" id="LFJN01000024">
    <property type="protein sequence ID" value="KPI37407.1"/>
    <property type="molecule type" value="Genomic_DNA"/>
</dbReference>
<sequence length="303" mass="31011">MKTTLLSLLALGASTVSAFPSTMIGHKHQHLHAPAKRAASSWSDGNSRSYGIAYDLMGDSGCRPASQVQSEVGELVGQGYTQIRTYDIGCDVGVLANAISQHPGVKLFAGLNTIANLQGDLQKLIGFLQPYFWLVETINIGNELVNAGISDAGSVAAAVGTARGILQAAGYTGNVVTVDTFVAHLANPGLCAASDYCAANIYAFFDGNVGSGDAGGFVQRMKSAVAGIAGGKEVRVTESGWSSCGGNIGAAIADPTNKAAAIASIKGAFAQDQSDVFIFQAFDATYKAAISGAREACFGVNGS</sequence>
<comment type="similarity">
    <text evidence="2">Belongs to the glycosyl hydrolase 17 family.</text>
</comment>
<dbReference type="GO" id="GO:0009986">
    <property type="term" value="C:cell surface"/>
    <property type="evidence" value="ECO:0007669"/>
    <property type="project" value="TreeGrafter"/>
</dbReference>
<dbReference type="Gene3D" id="3.20.20.80">
    <property type="entry name" value="Glycosidases"/>
    <property type="match status" value="1"/>
</dbReference>
<dbReference type="GO" id="GO:0009277">
    <property type="term" value="C:fungal-type cell wall"/>
    <property type="evidence" value="ECO:0007669"/>
    <property type="project" value="TreeGrafter"/>
</dbReference>
<dbReference type="GO" id="GO:0005576">
    <property type="term" value="C:extracellular region"/>
    <property type="evidence" value="ECO:0007669"/>
    <property type="project" value="TreeGrafter"/>
</dbReference>
<proteinExistence type="inferred from homology"/>
<comment type="caution">
    <text evidence="5">The sequence shown here is derived from an EMBL/GenBank/DDBJ whole genome shotgun (WGS) entry which is preliminary data.</text>
</comment>
<gene>
    <name evidence="5" type="ORF">AB675_10261</name>
</gene>
<dbReference type="VEuPathDB" id="FungiDB:AB675_10261"/>